<reference evidence="2 3" key="1">
    <citation type="submission" date="2017-07" db="EMBL/GenBank/DDBJ databases">
        <title>The complete genome sequence of Bacillus mesonae strain H20-5, an efficient strain improving plant abiotic stress resistance.</title>
        <authorList>
            <person name="Kim S.Y."/>
            <person name="Song H."/>
            <person name="Sang M.K."/>
            <person name="Weon H.-Y."/>
            <person name="Song J."/>
        </authorList>
    </citation>
    <scope>NUCLEOTIDE SEQUENCE [LARGE SCALE GENOMIC DNA]</scope>
    <source>
        <strain evidence="2 3">H20-5</strain>
    </source>
</reference>
<evidence type="ECO:0000256" key="1">
    <source>
        <dbReference type="SAM" id="Phobius"/>
    </source>
</evidence>
<dbReference type="OrthoDB" id="2879970at2"/>
<proteinExistence type="predicted"/>
<feature type="transmembrane region" description="Helical" evidence="1">
    <location>
        <begin position="72"/>
        <end position="93"/>
    </location>
</feature>
<evidence type="ECO:0000313" key="2">
    <source>
        <dbReference type="EMBL" id="AZU60818.1"/>
    </source>
</evidence>
<dbReference type="AlphaFoldDB" id="A0A3T0HV00"/>
<feature type="transmembrane region" description="Helical" evidence="1">
    <location>
        <begin position="50"/>
        <end position="66"/>
    </location>
</feature>
<evidence type="ECO:0000313" key="3">
    <source>
        <dbReference type="Proteomes" id="UP000282892"/>
    </source>
</evidence>
<dbReference type="EMBL" id="CP022572">
    <property type="protein sequence ID" value="AZU60818.1"/>
    <property type="molecule type" value="Genomic_DNA"/>
</dbReference>
<keyword evidence="1" id="KW-0472">Membrane</keyword>
<dbReference type="Proteomes" id="UP000282892">
    <property type="component" value="Chromosome"/>
</dbReference>
<keyword evidence="1" id="KW-1133">Transmembrane helix</keyword>
<keyword evidence="3" id="KW-1185">Reference proteome</keyword>
<accession>A0A3T0HV00</accession>
<sequence length="95" mass="10719">MQLLFWPCMLASLILAIMAINLKKSNLLFISTILIIPTSLYLAATPRFQIWGLVFPLLYLGAAILQKKKLTWLAVLLSLPNFLLIAWLGYSVLTQ</sequence>
<name>A0A3T0HV00_9BACI</name>
<keyword evidence="1" id="KW-0812">Transmembrane</keyword>
<dbReference type="RefSeq" id="WP_084797892.1">
    <property type="nucleotide sequence ID" value="NZ_CP022572.1"/>
</dbReference>
<protein>
    <submittedName>
        <fullName evidence="2">Uncharacterized protein</fullName>
    </submittedName>
</protein>
<feature type="transmembrane region" description="Helical" evidence="1">
    <location>
        <begin position="26"/>
        <end position="43"/>
    </location>
</feature>
<dbReference type="KEGG" id="nmk:CHR53_05800"/>
<organism evidence="2 3">
    <name type="scientific">Neobacillus mesonae</name>
    <dbReference type="NCBI Taxonomy" id="1193713"/>
    <lineage>
        <taxon>Bacteria</taxon>
        <taxon>Bacillati</taxon>
        <taxon>Bacillota</taxon>
        <taxon>Bacilli</taxon>
        <taxon>Bacillales</taxon>
        <taxon>Bacillaceae</taxon>
        <taxon>Neobacillus</taxon>
    </lineage>
</organism>
<dbReference type="STRING" id="1193713.GCA_001636315_03688"/>
<gene>
    <name evidence="2" type="ORF">CHR53_05800</name>
</gene>